<sequence>MAGPRGAAKHFFGITNYLFLDNALASLTSQAKQPRLKMERRRGGGSASTKQHRKRRKGPDRKEAAYVRAVELLGEDNIKKMGEDWESWDTSEGGREWQQSEGVVLQLLRQGLSERVIRVILPVGGNRVARLKKMLESGVETFHTRREPSKPAHAFSDEYITRFKEHCSPWVMEDGFPCAHRIPRQYFTEPKIT</sequence>
<dbReference type="EMBL" id="KI695483">
    <property type="protein sequence ID" value="ETM35589.1"/>
    <property type="molecule type" value="Genomic_DNA"/>
</dbReference>
<protein>
    <submittedName>
        <fullName evidence="2">Uncharacterized protein</fullName>
    </submittedName>
</protein>
<evidence type="ECO:0000256" key="1">
    <source>
        <dbReference type="SAM" id="MobiDB-lite"/>
    </source>
</evidence>
<dbReference type="VEuPathDB" id="FungiDB:PPTG_04141"/>
<dbReference type="Proteomes" id="UP000054532">
    <property type="component" value="Unassembled WGS sequence"/>
</dbReference>
<name>W2MJC6_PHYNI</name>
<feature type="region of interest" description="Disordered" evidence="1">
    <location>
        <begin position="31"/>
        <end position="62"/>
    </location>
</feature>
<reference evidence="2" key="1">
    <citation type="submission" date="2013-11" db="EMBL/GenBank/DDBJ databases">
        <title>The Genome Sequence of Phytophthora parasitica IAC_01/95.</title>
        <authorList>
            <consortium name="The Broad Institute Genomics Platform"/>
            <person name="Russ C."/>
            <person name="Tyler B."/>
            <person name="Panabieres F."/>
            <person name="Shan W."/>
            <person name="Tripathy S."/>
            <person name="Grunwald N."/>
            <person name="Machado M."/>
            <person name="Johnson C.S."/>
            <person name="Arredondo F."/>
            <person name="Hong C."/>
            <person name="Coffey M."/>
            <person name="Young S.K."/>
            <person name="Zeng Q."/>
            <person name="Gargeya S."/>
            <person name="Fitzgerald M."/>
            <person name="Abouelleil A."/>
            <person name="Alvarado L."/>
            <person name="Chapman S.B."/>
            <person name="Gainer-Dewar J."/>
            <person name="Goldberg J."/>
            <person name="Griggs A."/>
            <person name="Gujja S."/>
            <person name="Hansen M."/>
            <person name="Howarth C."/>
            <person name="Imamovic A."/>
            <person name="Ireland A."/>
            <person name="Larimer J."/>
            <person name="McCowan C."/>
            <person name="Murphy C."/>
            <person name="Pearson M."/>
            <person name="Poon T.W."/>
            <person name="Priest M."/>
            <person name="Roberts A."/>
            <person name="Saif S."/>
            <person name="Shea T."/>
            <person name="Sykes S."/>
            <person name="Wortman J."/>
            <person name="Nusbaum C."/>
            <person name="Birren B."/>
        </authorList>
    </citation>
    <scope>NUCLEOTIDE SEQUENCE [LARGE SCALE GENOMIC DNA]</scope>
    <source>
        <strain evidence="2">IAC_01/95</strain>
    </source>
</reference>
<dbReference type="AlphaFoldDB" id="W2MJC6"/>
<accession>W2MJC6</accession>
<organism evidence="2">
    <name type="scientific">Phytophthora nicotianae</name>
    <name type="common">Potato buckeye rot agent</name>
    <name type="synonym">Phytophthora parasitica</name>
    <dbReference type="NCBI Taxonomy" id="4792"/>
    <lineage>
        <taxon>Eukaryota</taxon>
        <taxon>Sar</taxon>
        <taxon>Stramenopiles</taxon>
        <taxon>Oomycota</taxon>
        <taxon>Peronosporomycetes</taxon>
        <taxon>Peronosporales</taxon>
        <taxon>Peronosporaceae</taxon>
        <taxon>Phytophthora</taxon>
    </lineage>
</organism>
<proteinExistence type="predicted"/>
<evidence type="ECO:0000313" key="2">
    <source>
        <dbReference type="EMBL" id="ETM35589.1"/>
    </source>
</evidence>
<feature type="compositionally biased region" description="Basic residues" evidence="1">
    <location>
        <begin position="50"/>
        <end position="59"/>
    </location>
</feature>
<gene>
    <name evidence="2" type="ORF">L914_17532</name>
</gene>